<dbReference type="OrthoDB" id="514292at2759"/>
<dbReference type="SUPFAM" id="SSF55144">
    <property type="entry name" value="LigT-like"/>
    <property type="match status" value="1"/>
</dbReference>
<organism evidence="1 2">
    <name type="scientific">Phanerochaete sordida</name>
    <dbReference type="NCBI Taxonomy" id="48140"/>
    <lineage>
        <taxon>Eukaryota</taxon>
        <taxon>Fungi</taxon>
        <taxon>Dikarya</taxon>
        <taxon>Basidiomycota</taxon>
        <taxon>Agaricomycotina</taxon>
        <taxon>Agaricomycetes</taxon>
        <taxon>Polyporales</taxon>
        <taxon>Phanerochaetaceae</taxon>
        <taxon>Phanerochaete</taxon>
    </lineage>
</organism>
<dbReference type="Proteomes" id="UP000703269">
    <property type="component" value="Unassembled WGS sequence"/>
</dbReference>
<evidence type="ECO:0000313" key="1">
    <source>
        <dbReference type="EMBL" id="GJE96436.1"/>
    </source>
</evidence>
<dbReference type="InterPro" id="IPR012386">
    <property type="entry name" value="Cyclic-nucl_3Pdiesterase"/>
</dbReference>
<accession>A0A9P3GKH8</accession>
<dbReference type="GO" id="GO:0004113">
    <property type="term" value="F:2',3'-cyclic-nucleotide 3'-phosphodiesterase activity"/>
    <property type="evidence" value="ECO:0007669"/>
    <property type="project" value="TreeGrafter"/>
</dbReference>
<dbReference type="EMBL" id="BPQB01000059">
    <property type="protein sequence ID" value="GJE96436.1"/>
    <property type="molecule type" value="Genomic_DNA"/>
</dbReference>
<reference evidence="1 2" key="1">
    <citation type="submission" date="2021-08" db="EMBL/GenBank/DDBJ databases">
        <title>Draft Genome Sequence of Phanerochaete sordida strain YK-624.</title>
        <authorList>
            <person name="Mori T."/>
            <person name="Dohra H."/>
            <person name="Suzuki T."/>
            <person name="Kawagishi H."/>
            <person name="Hirai H."/>
        </authorList>
    </citation>
    <scope>NUCLEOTIDE SEQUENCE [LARGE SCALE GENOMIC DNA]</scope>
    <source>
        <strain evidence="1 2">YK-624</strain>
    </source>
</reference>
<dbReference type="Pfam" id="PF07823">
    <property type="entry name" value="CPDase"/>
    <property type="match status" value="1"/>
</dbReference>
<dbReference type="PANTHER" id="PTHR28141:SF1">
    <property type="entry name" value="2',3'-CYCLIC-NUCLEOTIDE 3'-PHOSPHODIESTERASE"/>
    <property type="match status" value="1"/>
</dbReference>
<proteinExistence type="predicted"/>
<dbReference type="AlphaFoldDB" id="A0A9P3GKH8"/>
<dbReference type="InterPro" id="IPR009097">
    <property type="entry name" value="Cyclic_Pdiesterase"/>
</dbReference>
<gene>
    <name evidence="1" type="ORF">PsYK624_126330</name>
</gene>
<protein>
    <submittedName>
        <fullName evidence="1">Cyclic phosphodiesterase-like protein</fullName>
    </submittedName>
</protein>
<dbReference type="Gene3D" id="3.90.1140.10">
    <property type="entry name" value="Cyclic phosphodiesterase"/>
    <property type="match status" value="1"/>
</dbReference>
<dbReference type="PANTHER" id="PTHR28141">
    <property type="entry name" value="2',3'-CYCLIC-NUCLEOTIDE 3'-PHOSPHODIESTERASE"/>
    <property type="match status" value="1"/>
</dbReference>
<evidence type="ECO:0000313" key="2">
    <source>
        <dbReference type="Proteomes" id="UP000703269"/>
    </source>
</evidence>
<comment type="caution">
    <text evidence="1">The sequence shown here is derived from an EMBL/GenBank/DDBJ whole genome shotgun (WGS) entry which is preliminary data.</text>
</comment>
<dbReference type="GO" id="GO:0009187">
    <property type="term" value="P:cyclic nucleotide metabolic process"/>
    <property type="evidence" value="ECO:0007669"/>
    <property type="project" value="TreeGrafter"/>
</dbReference>
<keyword evidence="2" id="KW-1185">Reference proteome</keyword>
<sequence length="196" mass="21609">MGLSLWLVPPRDVATKLRTIMKTKTSTSKSPSSFPHFEPHVTLATVPSSTPLDDLRAAIPLGQPVVPVTFRSVDVGSKYFMSVYVTVHHTGELNTLRDNLKTSLGEQAVPPLAHVSLFYIDDSDAEERTKVEEQLERDGRIVRIADDRTALNCAEDPAESSKDDLLDGFDGGEIWIALCDGPVPTWTVKDRIKLPL</sequence>
<name>A0A9P3GKH8_9APHY</name>